<dbReference type="InterPro" id="IPR002213">
    <property type="entry name" value="UDP_glucos_trans"/>
</dbReference>
<feature type="domain" description="Erythromycin biosynthesis protein CIII-like C-terminal" evidence="5">
    <location>
        <begin position="276"/>
        <end position="419"/>
    </location>
</feature>
<dbReference type="PANTHER" id="PTHR48050">
    <property type="entry name" value="STEROL 3-BETA-GLUCOSYLTRANSFERASE"/>
    <property type="match status" value="1"/>
</dbReference>
<dbReference type="InterPro" id="IPR010610">
    <property type="entry name" value="EryCIII-like_C"/>
</dbReference>
<reference evidence="7 8" key="1">
    <citation type="submission" date="2020-08" db="EMBL/GenBank/DDBJ databases">
        <title>Genomic Encyclopedia of Type Strains, Phase III (KMG-III): the genomes of soil and plant-associated and newly described type strains.</title>
        <authorList>
            <person name="Whitman W."/>
        </authorList>
    </citation>
    <scope>NUCLEOTIDE SEQUENCE [LARGE SCALE GENOMIC DNA]</scope>
    <source>
        <strain evidence="7 8">CECT 8640</strain>
    </source>
</reference>
<evidence type="ECO:0000259" key="5">
    <source>
        <dbReference type="Pfam" id="PF06722"/>
    </source>
</evidence>
<dbReference type="CDD" id="cd03784">
    <property type="entry name" value="GT1_Gtf-like"/>
    <property type="match status" value="1"/>
</dbReference>
<gene>
    <name evidence="7" type="ORF">FHS29_005149</name>
</gene>
<sequence>MRVLLTANPDKSMFLSLVPLAWALRTAGHEVRVAGQPHFAATITQAGLTAVPVGRDRDLFRVLRHTGVSEEMLEETRVGLPTPYDCVLPGGDDIGWEEFRNAYELRVVHWHRPDNFPMIAGLVDFARSWKPDLVIWEALTYAGAIAAKACGAAHARLLWSIDVFGATRDLFLRRKAEQPAEARADPPREWLDGYARRYGFEFSEDMVTGQFTIDQLPGSLRMAADLHYLPMRYIPYGGPATVPKWLTTPPERPRVALTLGTTATERFGGYAVRTQDILDSLADLDIEVVATIAESEQRKLTRVPDNTRVFSYVPLHALVPTCTAVINHTGPGTFLTTAVHGVPQLNVPWDFDEPELARRAAGQGATLMIRADRATGPAIRAGLLRILGEPSFRERAARLRDEIRALPSPNELVPRLEELTAEYRTDG</sequence>
<evidence type="ECO:0000313" key="7">
    <source>
        <dbReference type="EMBL" id="MBB5958541.1"/>
    </source>
</evidence>
<dbReference type="EMBL" id="JACHJN010000008">
    <property type="protein sequence ID" value="MBB5958541.1"/>
    <property type="molecule type" value="Genomic_DNA"/>
</dbReference>
<keyword evidence="4" id="KW-0045">Antibiotic biosynthesis</keyword>
<protein>
    <submittedName>
        <fullName evidence="7">Glycosyltransferase (Activator-dependent family)</fullName>
    </submittedName>
</protein>
<accession>A0A841CLV2</accession>
<dbReference type="Pfam" id="PF21036">
    <property type="entry name" value="EryCIII-like_N"/>
    <property type="match status" value="1"/>
</dbReference>
<evidence type="ECO:0000259" key="6">
    <source>
        <dbReference type="Pfam" id="PF21036"/>
    </source>
</evidence>
<keyword evidence="2" id="KW-0328">Glycosyltransferase</keyword>
<dbReference type="GO" id="GO:0008194">
    <property type="term" value="F:UDP-glycosyltransferase activity"/>
    <property type="evidence" value="ECO:0007669"/>
    <property type="project" value="InterPro"/>
</dbReference>
<comment type="caution">
    <text evidence="7">The sequence shown here is derived from an EMBL/GenBank/DDBJ whole genome shotgun (WGS) entry which is preliminary data.</text>
</comment>
<comment type="similarity">
    <text evidence="1">Belongs to the glycosyltransferase 28 family.</text>
</comment>
<dbReference type="FunFam" id="3.40.50.2000:FF:000072">
    <property type="entry name" value="Glycosyl transferase"/>
    <property type="match status" value="1"/>
</dbReference>
<dbReference type="InterPro" id="IPR030953">
    <property type="entry name" value="Glycosyl_450act"/>
</dbReference>
<proteinExistence type="inferred from homology"/>
<dbReference type="AlphaFoldDB" id="A0A841CLV2"/>
<dbReference type="RefSeq" id="WP_184694575.1">
    <property type="nucleotide sequence ID" value="NZ_JACHJN010000008.1"/>
</dbReference>
<dbReference type="InterPro" id="IPR048284">
    <property type="entry name" value="EryCIII-like_N"/>
</dbReference>
<evidence type="ECO:0000256" key="2">
    <source>
        <dbReference type="ARBA" id="ARBA00022676"/>
    </source>
</evidence>
<dbReference type="GO" id="GO:0017000">
    <property type="term" value="P:antibiotic biosynthetic process"/>
    <property type="evidence" value="ECO:0007669"/>
    <property type="project" value="UniProtKB-KW"/>
</dbReference>
<evidence type="ECO:0000313" key="8">
    <source>
        <dbReference type="Proteomes" id="UP000547510"/>
    </source>
</evidence>
<evidence type="ECO:0000256" key="4">
    <source>
        <dbReference type="ARBA" id="ARBA00023194"/>
    </source>
</evidence>
<dbReference type="Pfam" id="PF06722">
    <property type="entry name" value="EryCIII-like_C"/>
    <property type="match status" value="1"/>
</dbReference>
<evidence type="ECO:0000256" key="1">
    <source>
        <dbReference type="ARBA" id="ARBA00006962"/>
    </source>
</evidence>
<dbReference type="SUPFAM" id="SSF53756">
    <property type="entry name" value="UDP-Glycosyltransferase/glycogen phosphorylase"/>
    <property type="match status" value="1"/>
</dbReference>
<organism evidence="7 8">
    <name type="scientific">Saccharothrix tamanrassetensis</name>
    <dbReference type="NCBI Taxonomy" id="1051531"/>
    <lineage>
        <taxon>Bacteria</taxon>
        <taxon>Bacillati</taxon>
        <taxon>Actinomycetota</taxon>
        <taxon>Actinomycetes</taxon>
        <taxon>Pseudonocardiales</taxon>
        <taxon>Pseudonocardiaceae</taxon>
        <taxon>Saccharothrix</taxon>
    </lineage>
</organism>
<name>A0A841CLV2_9PSEU</name>
<dbReference type="Gene3D" id="3.40.50.2000">
    <property type="entry name" value="Glycogen Phosphorylase B"/>
    <property type="match status" value="2"/>
</dbReference>
<dbReference type="GO" id="GO:0016758">
    <property type="term" value="F:hexosyltransferase activity"/>
    <property type="evidence" value="ECO:0007669"/>
    <property type="project" value="UniProtKB-ARBA"/>
</dbReference>
<dbReference type="Proteomes" id="UP000547510">
    <property type="component" value="Unassembled WGS sequence"/>
</dbReference>
<dbReference type="NCBIfam" id="TIGR04516">
    <property type="entry name" value="glycosyl_450act"/>
    <property type="match status" value="1"/>
</dbReference>
<evidence type="ECO:0000256" key="3">
    <source>
        <dbReference type="ARBA" id="ARBA00022679"/>
    </source>
</evidence>
<dbReference type="PANTHER" id="PTHR48050:SF13">
    <property type="entry name" value="STEROL 3-BETA-GLUCOSYLTRANSFERASE UGT80A2"/>
    <property type="match status" value="1"/>
</dbReference>
<dbReference type="InterPro" id="IPR050426">
    <property type="entry name" value="Glycosyltransferase_28"/>
</dbReference>
<keyword evidence="8" id="KW-1185">Reference proteome</keyword>
<feature type="domain" description="Erythromycin biosynthesis protein CIII-like N-terminal" evidence="6">
    <location>
        <begin position="22"/>
        <end position="260"/>
    </location>
</feature>
<keyword evidence="3 7" id="KW-0808">Transferase</keyword>